<proteinExistence type="predicted"/>
<evidence type="ECO:0000259" key="1">
    <source>
        <dbReference type="Pfam" id="PF21747"/>
    </source>
</evidence>
<feature type="domain" description="YpoC-like" evidence="1">
    <location>
        <begin position="57"/>
        <end position="164"/>
    </location>
</feature>
<dbReference type="EMBL" id="JAFBDZ010000001">
    <property type="protein sequence ID" value="MBM7584312.1"/>
    <property type="molecule type" value="Genomic_DNA"/>
</dbReference>
<reference evidence="2 3" key="1">
    <citation type="submission" date="2021-01" db="EMBL/GenBank/DDBJ databases">
        <title>Genomic Encyclopedia of Type Strains, Phase IV (KMG-IV): sequencing the most valuable type-strain genomes for metagenomic binning, comparative biology and taxonomic classification.</title>
        <authorList>
            <person name="Goeker M."/>
        </authorList>
    </citation>
    <scope>NUCLEOTIDE SEQUENCE [LARGE SCALE GENOMIC DNA]</scope>
    <source>
        <strain evidence="2 3">DSM 24834</strain>
    </source>
</reference>
<gene>
    <name evidence="2" type="ORF">JOC86_000849</name>
</gene>
<dbReference type="RefSeq" id="WP_205168481.1">
    <property type="nucleotide sequence ID" value="NZ_JAFBDZ010000001.1"/>
</dbReference>
<evidence type="ECO:0000313" key="2">
    <source>
        <dbReference type="EMBL" id="MBM7584312.1"/>
    </source>
</evidence>
<evidence type="ECO:0000313" key="3">
    <source>
        <dbReference type="Proteomes" id="UP001646157"/>
    </source>
</evidence>
<keyword evidence="3" id="KW-1185">Reference proteome</keyword>
<name>A0ABS2N8X1_9BACI</name>
<protein>
    <recommendedName>
        <fullName evidence="1">YpoC-like domain-containing protein</fullName>
    </recommendedName>
</protein>
<organism evidence="2 3">
    <name type="scientific">Rossellomorea pakistanensis</name>
    <dbReference type="NCBI Taxonomy" id="992288"/>
    <lineage>
        <taxon>Bacteria</taxon>
        <taxon>Bacillati</taxon>
        <taxon>Bacillota</taxon>
        <taxon>Bacilli</taxon>
        <taxon>Bacillales</taxon>
        <taxon>Bacillaceae</taxon>
        <taxon>Rossellomorea</taxon>
    </lineage>
</organism>
<dbReference type="Proteomes" id="UP001646157">
    <property type="component" value="Unassembled WGS sequence"/>
</dbReference>
<dbReference type="InterPro" id="IPR048427">
    <property type="entry name" value="YpoC"/>
</dbReference>
<accession>A0ABS2N8X1</accession>
<sequence length="168" mass="20173">MNPIQIPSQLRSELFYFLNEPRVAFDESTNRLHPFFYYEILFYTGKNGERPWENPETFIMKLIEEWNLIKPTLTELFTNRSKEVELHMKKGIAIFFMLLFWSNNKPVRLKDWEEEIKEMHVKAVNLNERLTFVLSNPKMYHSFIQLSELIGEQHKQYAKALAITKKKA</sequence>
<comment type="caution">
    <text evidence="2">The sequence shown here is derived from an EMBL/GenBank/DDBJ whole genome shotgun (WGS) entry which is preliminary data.</text>
</comment>
<dbReference type="Pfam" id="PF21747">
    <property type="entry name" value="YpoC"/>
    <property type="match status" value="1"/>
</dbReference>